<evidence type="ECO:0000256" key="1">
    <source>
        <dbReference type="SAM" id="MobiDB-lite"/>
    </source>
</evidence>
<dbReference type="EMBL" id="JAAALK010000283">
    <property type="protein sequence ID" value="KAG8074716.1"/>
    <property type="molecule type" value="Genomic_DNA"/>
</dbReference>
<comment type="caution">
    <text evidence="2">The sequence shown here is derived from an EMBL/GenBank/DDBJ whole genome shotgun (WGS) entry which is preliminary data.</text>
</comment>
<sequence length="86" mass="9827">MKPGPHVSIKEASPRVDEPRGQSPRLVDEARISPAHLDRRRLTFPLSALARTRFLPRWSMLVSLSTRWVRAPWHRAGETIHVGGRD</sequence>
<reference evidence="2" key="1">
    <citation type="journal article" date="2021" name="bioRxiv">
        <title>Whole Genome Assembly and Annotation of Northern Wild Rice, Zizania palustris L., Supports a Whole Genome Duplication in the Zizania Genus.</title>
        <authorList>
            <person name="Haas M."/>
            <person name="Kono T."/>
            <person name="Macchietto M."/>
            <person name="Millas R."/>
            <person name="McGilp L."/>
            <person name="Shao M."/>
            <person name="Duquette J."/>
            <person name="Hirsch C.N."/>
            <person name="Kimball J."/>
        </authorList>
    </citation>
    <scope>NUCLEOTIDE SEQUENCE</scope>
    <source>
        <tissue evidence="2">Fresh leaf tissue</tissue>
    </source>
</reference>
<organism evidence="2 3">
    <name type="scientific">Zizania palustris</name>
    <name type="common">Northern wild rice</name>
    <dbReference type="NCBI Taxonomy" id="103762"/>
    <lineage>
        <taxon>Eukaryota</taxon>
        <taxon>Viridiplantae</taxon>
        <taxon>Streptophyta</taxon>
        <taxon>Embryophyta</taxon>
        <taxon>Tracheophyta</taxon>
        <taxon>Spermatophyta</taxon>
        <taxon>Magnoliopsida</taxon>
        <taxon>Liliopsida</taxon>
        <taxon>Poales</taxon>
        <taxon>Poaceae</taxon>
        <taxon>BOP clade</taxon>
        <taxon>Oryzoideae</taxon>
        <taxon>Oryzeae</taxon>
        <taxon>Zizaniinae</taxon>
        <taxon>Zizania</taxon>
    </lineage>
</organism>
<gene>
    <name evidence="2" type="ORF">GUJ93_ZPchr0006g45498</name>
</gene>
<feature type="region of interest" description="Disordered" evidence="1">
    <location>
        <begin position="1"/>
        <end position="32"/>
    </location>
</feature>
<protein>
    <submittedName>
        <fullName evidence="2">Uncharacterized protein</fullName>
    </submittedName>
</protein>
<keyword evidence="3" id="KW-1185">Reference proteome</keyword>
<evidence type="ECO:0000313" key="2">
    <source>
        <dbReference type="EMBL" id="KAG8074716.1"/>
    </source>
</evidence>
<evidence type="ECO:0000313" key="3">
    <source>
        <dbReference type="Proteomes" id="UP000729402"/>
    </source>
</evidence>
<feature type="compositionally biased region" description="Basic and acidic residues" evidence="1">
    <location>
        <begin position="8"/>
        <end position="32"/>
    </location>
</feature>
<reference evidence="2" key="2">
    <citation type="submission" date="2021-02" db="EMBL/GenBank/DDBJ databases">
        <authorList>
            <person name="Kimball J.A."/>
            <person name="Haas M.W."/>
            <person name="Macchietto M."/>
            <person name="Kono T."/>
            <person name="Duquette J."/>
            <person name="Shao M."/>
        </authorList>
    </citation>
    <scope>NUCLEOTIDE SEQUENCE</scope>
    <source>
        <tissue evidence="2">Fresh leaf tissue</tissue>
    </source>
</reference>
<name>A0A8J5VWH2_ZIZPA</name>
<dbReference type="Proteomes" id="UP000729402">
    <property type="component" value="Unassembled WGS sequence"/>
</dbReference>
<dbReference type="AlphaFoldDB" id="A0A8J5VWH2"/>
<accession>A0A8J5VWH2</accession>
<proteinExistence type="predicted"/>